<protein>
    <submittedName>
        <fullName evidence="2">Uncharacterized protein</fullName>
    </submittedName>
</protein>
<name>A0ABR3ELN4_9AGAR</name>
<evidence type="ECO:0000256" key="1">
    <source>
        <dbReference type="SAM" id="MobiDB-lite"/>
    </source>
</evidence>
<evidence type="ECO:0000313" key="3">
    <source>
        <dbReference type="Proteomes" id="UP001465976"/>
    </source>
</evidence>
<reference evidence="2 3" key="1">
    <citation type="submission" date="2024-02" db="EMBL/GenBank/DDBJ databases">
        <title>A draft genome for the cacao thread blight pathogen Marasmius crinis-equi.</title>
        <authorList>
            <person name="Cohen S.P."/>
            <person name="Baruah I.K."/>
            <person name="Amoako-Attah I."/>
            <person name="Bukari Y."/>
            <person name="Meinhardt L.W."/>
            <person name="Bailey B.A."/>
        </authorList>
    </citation>
    <scope>NUCLEOTIDE SEQUENCE [LARGE SCALE GENOMIC DNA]</scope>
    <source>
        <strain evidence="2 3">GH-76</strain>
    </source>
</reference>
<dbReference type="Proteomes" id="UP001465976">
    <property type="component" value="Unassembled WGS sequence"/>
</dbReference>
<feature type="compositionally biased region" description="Basic and acidic residues" evidence="1">
    <location>
        <begin position="14"/>
        <end position="40"/>
    </location>
</feature>
<organism evidence="2 3">
    <name type="scientific">Marasmius crinis-equi</name>
    <dbReference type="NCBI Taxonomy" id="585013"/>
    <lineage>
        <taxon>Eukaryota</taxon>
        <taxon>Fungi</taxon>
        <taxon>Dikarya</taxon>
        <taxon>Basidiomycota</taxon>
        <taxon>Agaricomycotina</taxon>
        <taxon>Agaricomycetes</taxon>
        <taxon>Agaricomycetidae</taxon>
        <taxon>Agaricales</taxon>
        <taxon>Marasmiineae</taxon>
        <taxon>Marasmiaceae</taxon>
        <taxon>Marasmius</taxon>
    </lineage>
</organism>
<comment type="caution">
    <text evidence="2">The sequence shown here is derived from an EMBL/GenBank/DDBJ whole genome shotgun (WGS) entry which is preliminary data.</text>
</comment>
<evidence type="ECO:0000313" key="2">
    <source>
        <dbReference type="EMBL" id="KAL0563799.1"/>
    </source>
</evidence>
<proteinExistence type="predicted"/>
<accession>A0ABR3ELN4</accession>
<feature type="region of interest" description="Disordered" evidence="1">
    <location>
        <begin position="1"/>
        <end position="72"/>
    </location>
</feature>
<gene>
    <name evidence="2" type="ORF">V5O48_018264</name>
</gene>
<sequence length="232" mass="27052">MPDPHSLATSSVAVRHERTESGVRTSPEDFCPRKRQRLDGEDNEEGDEDEEVVDKDGAGGEEEEDEEEWEEAEWPEYTAYFESRLATLKGSLERELEKRPRQYFERLLGEVIAWLKIGRFSTPPHEQTVGFFSSVTNTCQDMYADLWREEGPTVRLTRYQALMQLAYFLYECAREIKEYIEVLVESIERGDSAIIPADRHRCVQNRLRHGTFKFSSARLEELYDAADLERLD</sequence>
<feature type="compositionally biased region" description="Acidic residues" evidence="1">
    <location>
        <begin position="41"/>
        <end position="72"/>
    </location>
</feature>
<dbReference type="EMBL" id="JBAHYK010003193">
    <property type="protein sequence ID" value="KAL0563799.1"/>
    <property type="molecule type" value="Genomic_DNA"/>
</dbReference>
<keyword evidence="3" id="KW-1185">Reference proteome</keyword>